<evidence type="ECO:0000313" key="4">
    <source>
        <dbReference type="Proteomes" id="UP000799767"/>
    </source>
</evidence>
<evidence type="ECO:0000256" key="1">
    <source>
        <dbReference type="SAM" id="Coils"/>
    </source>
</evidence>
<dbReference type="OrthoDB" id="5332870at2759"/>
<reference evidence="3" key="1">
    <citation type="journal article" date="2020" name="Stud. Mycol.">
        <title>101 Dothideomycetes genomes: a test case for predicting lifestyles and emergence of pathogens.</title>
        <authorList>
            <person name="Haridas S."/>
            <person name="Albert R."/>
            <person name="Binder M."/>
            <person name="Bloem J."/>
            <person name="Labutti K."/>
            <person name="Salamov A."/>
            <person name="Andreopoulos B."/>
            <person name="Baker S."/>
            <person name="Barry K."/>
            <person name="Bills G."/>
            <person name="Bluhm B."/>
            <person name="Cannon C."/>
            <person name="Castanera R."/>
            <person name="Culley D."/>
            <person name="Daum C."/>
            <person name="Ezra D."/>
            <person name="Gonzalez J."/>
            <person name="Henrissat B."/>
            <person name="Kuo A."/>
            <person name="Liang C."/>
            <person name="Lipzen A."/>
            <person name="Lutzoni F."/>
            <person name="Magnuson J."/>
            <person name="Mondo S."/>
            <person name="Nolan M."/>
            <person name="Ohm R."/>
            <person name="Pangilinan J."/>
            <person name="Park H.-J."/>
            <person name="Ramirez L."/>
            <person name="Alfaro M."/>
            <person name="Sun H."/>
            <person name="Tritt A."/>
            <person name="Yoshinaga Y."/>
            <person name="Zwiers L.-H."/>
            <person name="Turgeon B."/>
            <person name="Goodwin S."/>
            <person name="Spatafora J."/>
            <person name="Crous P."/>
            <person name="Grigoriev I."/>
        </authorList>
    </citation>
    <scope>NUCLEOTIDE SEQUENCE</scope>
    <source>
        <strain evidence="3">CBS 113389</strain>
    </source>
</reference>
<feature type="coiled-coil region" evidence="1">
    <location>
        <begin position="590"/>
        <end position="652"/>
    </location>
</feature>
<dbReference type="GeneID" id="54471599"/>
<dbReference type="EMBL" id="MU001632">
    <property type="protein sequence ID" value="KAF2485997.1"/>
    <property type="molecule type" value="Genomic_DNA"/>
</dbReference>
<protein>
    <submittedName>
        <fullName evidence="3">Uncharacterized protein</fullName>
    </submittedName>
</protein>
<gene>
    <name evidence="3" type="ORF">BDY17DRAFT_245057</name>
</gene>
<dbReference type="Proteomes" id="UP000799767">
    <property type="component" value="Unassembled WGS sequence"/>
</dbReference>
<accession>A0A6A6Q3K1</accession>
<dbReference type="AlphaFoldDB" id="A0A6A6Q3K1"/>
<name>A0A6A6Q3K1_9PEZI</name>
<proteinExistence type="predicted"/>
<sequence length="1086" mass="120958">MEEPQPYDLLAAEIDRVVTSVYPTQLKHLRDVVCMVCTDLDVDRWVLSRPCQIPALADRILAALPHWPYVLGMLTRLARNVKMRDAFLLRQPTLLYDCVVHAVQSGDTDSRYNAAAVTLLSHPLPSTIALPSDCQNLVIRLFDHAARAPTVSSIRPIYQILKGTSTMLLGILSSGVLLRFEDHLFNIVRNLKGDDQSLSLYCLAIMKILATASEEQLCGTALSSYDTQELLASTQPVSASKWKPDTVRQYFTERKAQKTMQLVVLRVMWACTPTTGDSLDEKLESLRLANEIIVAVPPHERQTWRKANALVPKKFEEKVLSPALEPVVRFHALCFLLRLAEGGPTPPGVVDGLRKIVVNVDDITKVVVGDDTAVAQSLIHSAVFDASTNTTLVQNIVDFAADSGSSVALESYNRLAFLLQQMNAGIDHQETIIEGVMLALDVLACGNKLRKLHQLIRLSPKDLTQPTHTGACAQTVQEARRILIHELCAIFLKASLHSANSTYSISRDTLSMLLELHASSANPLKCGHHAHYQLATSTPLPFVEAIATPADSNTDWRQQLKSEMQSRTSTDVERLEAMFAKACAELEDHCDNVERPLQEEREKLKALQEKYDELNQAYAALENESIDRNIRFDALEMERDQCLTDLDAVREENERFEGRTCELKRRLEDADAATIVQRNDSKRTLERLELEHAAVLACKVEEIEDLQSQTRGLEEEVVNKERAVQKACTDVEEALSSVAELQAKLDELRGEKEVRDGELALISKSRDDAEQKAARFEAQVAELQTTLAAAETTYQSNARQMQVQAMQDQEAARSMYDQQLAELTAKHNEMTEGLQLQLAEAEEAFLRLQEHRESDTRQHESRMDVMQKKLDRLTRKCEEKDHQIAEAEAMRSKINDFIALGKQFQTAPQPPAAEPLRRSRRSSAAPPTQHQPFEEDPSPPTPFSTNDHLQKQQQQMHQDASFASNPSSTESRNGPTPKRPRPRRSFRIAAASPAGSPHTIRSVRTSNAAARTTRASISTVGRRQPLLSVSANQSPAKRVGRSAKRGVVTKMQEVEDESFGGSELFAGTPAAGRGVCEGLLDDTTEL</sequence>
<evidence type="ECO:0000313" key="3">
    <source>
        <dbReference type="EMBL" id="KAF2485997.1"/>
    </source>
</evidence>
<feature type="region of interest" description="Disordered" evidence="2">
    <location>
        <begin position="1054"/>
        <end position="1076"/>
    </location>
</feature>
<keyword evidence="1" id="KW-0175">Coiled coil</keyword>
<evidence type="ECO:0000256" key="2">
    <source>
        <dbReference type="SAM" id="MobiDB-lite"/>
    </source>
</evidence>
<feature type="compositionally biased region" description="Low complexity" evidence="2">
    <location>
        <begin position="1002"/>
        <end position="1019"/>
    </location>
</feature>
<feature type="region of interest" description="Disordered" evidence="2">
    <location>
        <begin position="905"/>
        <end position="1019"/>
    </location>
</feature>
<feature type="compositionally biased region" description="Polar residues" evidence="2">
    <location>
        <begin position="961"/>
        <end position="974"/>
    </location>
</feature>
<feature type="coiled-coil region" evidence="1">
    <location>
        <begin position="696"/>
        <end position="890"/>
    </location>
</feature>
<dbReference type="RefSeq" id="XP_033592566.1">
    <property type="nucleotide sequence ID" value="XM_033730597.1"/>
</dbReference>
<organism evidence="3 4">
    <name type="scientific">Neohortaea acidophila</name>
    <dbReference type="NCBI Taxonomy" id="245834"/>
    <lineage>
        <taxon>Eukaryota</taxon>
        <taxon>Fungi</taxon>
        <taxon>Dikarya</taxon>
        <taxon>Ascomycota</taxon>
        <taxon>Pezizomycotina</taxon>
        <taxon>Dothideomycetes</taxon>
        <taxon>Dothideomycetidae</taxon>
        <taxon>Mycosphaerellales</taxon>
        <taxon>Teratosphaeriaceae</taxon>
        <taxon>Neohortaea</taxon>
    </lineage>
</organism>
<keyword evidence="4" id="KW-1185">Reference proteome</keyword>